<dbReference type="EMBL" id="SOCA01000005">
    <property type="protein sequence ID" value="TDU69460.1"/>
    <property type="molecule type" value="Genomic_DNA"/>
</dbReference>
<proteinExistence type="predicted"/>
<organism evidence="2 3">
    <name type="scientific">Prosthecobacter fusiformis</name>
    <dbReference type="NCBI Taxonomy" id="48464"/>
    <lineage>
        <taxon>Bacteria</taxon>
        <taxon>Pseudomonadati</taxon>
        <taxon>Verrucomicrobiota</taxon>
        <taxon>Verrucomicrobiia</taxon>
        <taxon>Verrucomicrobiales</taxon>
        <taxon>Verrucomicrobiaceae</taxon>
        <taxon>Prosthecobacter</taxon>
    </lineage>
</organism>
<feature type="domain" description="Helix-turn-helix" evidence="1">
    <location>
        <begin position="89"/>
        <end position="135"/>
    </location>
</feature>
<dbReference type="InterPro" id="IPR010093">
    <property type="entry name" value="SinI_DNA-bd"/>
</dbReference>
<dbReference type="Pfam" id="PF12728">
    <property type="entry name" value="HTH_17"/>
    <property type="match status" value="1"/>
</dbReference>
<evidence type="ECO:0000313" key="2">
    <source>
        <dbReference type="EMBL" id="TDU69460.1"/>
    </source>
</evidence>
<comment type="caution">
    <text evidence="2">The sequence shown here is derived from an EMBL/GenBank/DDBJ whole genome shotgun (WGS) entry which is preliminary data.</text>
</comment>
<sequence>MYDMMEKRKVIMLTLNEPLVPTEKDVLMARESRRQIGSMKFGKRDSIGMQIEGQEVSIPVSAFRLLVEAISGMADGKTVAMMPVDEEISPQEAAELLNVSRPYASKLFDEGAFPSRKVGTHRRAYTRDVLAYKQREKDARLKVLDELAAEGQRLDMGY</sequence>
<protein>
    <submittedName>
        <fullName evidence="2">Excisionase family DNA binding protein</fullName>
    </submittedName>
</protein>
<keyword evidence="3" id="KW-1185">Reference proteome</keyword>
<dbReference type="AlphaFoldDB" id="A0A4R7RUS5"/>
<evidence type="ECO:0000313" key="3">
    <source>
        <dbReference type="Proteomes" id="UP000295662"/>
    </source>
</evidence>
<dbReference type="InterPro" id="IPR041657">
    <property type="entry name" value="HTH_17"/>
</dbReference>
<gene>
    <name evidence="2" type="ORF">EI77_03115</name>
</gene>
<dbReference type="Proteomes" id="UP000295662">
    <property type="component" value="Unassembled WGS sequence"/>
</dbReference>
<accession>A0A4R7RUS5</accession>
<reference evidence="2 3" key="1">
    <citation type="submission" date="2019-03" db="EMBL/GenBank/DDBJ databases">
        <title>Genomic Encyclopedia of Archaeal and Bacterial Type Strains, Phase II (KMG-II): from individual species to whole genera.</title>
        <authorList>
            <person name="Goeker M."/>
        </authorList>
    </citation>
    <scope>NUCLEOTIDE SEQUENCE [LARGE SCALE GENOMIC DNA]</scope>
    <source>
        <strain evidence="2 3">ATCC 25309</strain>
    </source>
</reference>
<dbReference type="NCBIfam" id="TIGR01764">
    <property type="entry name" value="excise"/>
    <property type="match status" value="1"/>
</dbReference>
<name>A0A4R7RUS5_9BACT</name>
<evidence type="ECO:0000259" key="1">
    <source>
        <dbReference type="Pfam" id="PF12728"/>
    </source>
</evidence>
<dbReference type="GO" id="GO:0003677">
    <property type="term" value="F:DNA binding"/>
    <property type="evidence" value="ECO:0007669"/>
    <property type="project" value="InterPro"/>
</dbReference>